<organism evidence="10 11">
    <name type="scientific">Thioclava kandeliae</name>
    <dbReference type="NCBI Taxonomy" id="3070818"/>
    <lineage>
        <taxon>Bacteria</taxon>
        <taxon>Pseudomonadati</taxon>
        <taxon>Pseudomonadota</taxon>
        <taxon>Alphaproteobacteria</taxon>
        <taxon>Rhodobacterales</taxon>
        <taxon>Paracoccaceae</taxon>
        <taxon>Thioclava</taxon>
    </lineage>
</organism>
<dbReference type="PROSITE" id="PS50928">
    <property type="entry name" value="ABC_TM1"/>
    <property type="match status" value="1"/>
</dbReference>
<gene>
    <name evidence="10" type="ORF">VSX56_18730</name>
</gene>
<evidence type="ECO:0000256" key="7">
    <source>
        <dbReference type="ARBA" id="ARBA00023136"/>
    </source>
</evidence>
<evidence type="ECO:0000256" key="3">
    <source>
        <dbReference type="ARBA" id="ARBA00022475"/>
    </source>
</evidence>
<dbReference type="EMBL" id="JAYWLC010000030">
    <property type="protein sequence ID" value="MER5173795.1"/>
    <property type="molecule type" value="Genomic_DNA"/>
</dbReference>
<dbReference type="Gene3D" id="1.10.3720.10">
    <property type="entry name" value="MetI-like"/>
    <property type="match status" value="1"/>
</dbReference>
<proteinExistence type="inferred from homology"/>
<keyword evidence="3" id="KW-1003">Cell membrane</keyword>
<accession>A0ABV1SM32</accession>
<feature type="transmembrane region" description="Helical" evidence="8">
    <location>
        <begin position="75"/>
        <end position="96"/>
    </location>
</feature>
<reference evidence="10 11" key="1">
    <citation type="submission" date="2024-01" db="EMBL/GenBank/DDBJ databases">
        <authorList>
            <person name="Deng Y."/>
            <person name="Su J."/>
        </authorList>
    </citation>
    <scope>NUCLEOTIDE SEQUENCE [LARGE SCALE GENOMIC DNA]</scope>
    <source>
        <strain evidence="10 11">CPCC 100088</strain>
    </source>
</reference>
<evidence type="ECO:0000313" key="11">
    <source>
        <dbReference type="Proteomes" id="UP001438953"/>
    </source>
</evidence>
<dbReference type="Proteomes" id="UP001438953">
    <property type="component" value="Unassembled WGS sequence"/>
</dbReference>
<evidence type="ECO:0000256" key="5">
    <source>
        <dbReference type="ARBA" id="ARBA00022692"/>
    </source>
</evidence>
<name>A0ABV1SM32_9RHOB</name>
<evidence type="ECO:0000256" key="1">
    <source>
        <dbReference type="ARBA" id="ARBA00004429"/>
    </source>
</evidence>
<feature type="transmembrane region" description="Helical" evidence="8">
    <location>
        <begin position="108"/>
        <end position="133"/>
    </location>
</feature>
<reference evidence="10 11" key="2">
    <citation type="submission" date="2024-06" db="EMBL/GenBank/DDBJ databases">
        <title>Thioclava kandeliae sp. nov. from a rhizosphere soil sample of Kandelia candel in a mangrove.</title>
        <authorList>
            <person name="Mu T."/>
        </authorList>
    </citation>
    <scope>NUCLEOTIDE SEQUENCE [LARGE SCALE GENOMIC DNA]</scope>
    <source>
        <strain evidence="10 11">CPCC 100088</strain>
    </source>
</reference>
<keyword evidence="11" id="KW-1185">Reference proteome</keyword>
<dbReference type="CDD" id="cd06261">
    <property type="entry name" value="TM_PBP2"/>
    <property type="match status" value="1"/>
</dbReference>
<keyword evidence="5 8" id="KW-0812">Transmembrane</keyword>
<feature type="transmembrane region" description="Helical" evidence="8">
    <location>
        <begin position="243"/>
        <end position="265"/>
    </location>
</feature>
<evidence type="ECO:0000256" key="8">
    <source>
        <dbReference type="RuleBase" id="RU363032"/>
    </source>
</evidence>
<keyword evidence="7 8" id="KW-0472">Membrane</keyword>
<comment type="subcellular location">
    <subcellularLocation>
        <location evidence="1">Cell inner membrane</location>
        <topology evidence="1">Multi-pass membrane protein</topology>
    </subcellularLocation>
    <subcellularLocation>
        <location evidence="8">Cell membrane</location>
        <topology evidence="8">Multi-pass membrane protein</topology>
    </subcellularLocation>
</comment>
<comment type="similarity">
    <text evidence="8">Belongs to the binding-protein-dependent transport system permease family.</text>
</comment>
<dbReference type="SUPFAM" id="SSF161098">
    <property type="entry name" value="MetI-like"/>
    <property type="match status" value="1"/>
</dbReference>
<dbReference type="PANTHER" id="PTHR43357">
    <property type="entry name" value="INNER MEMBRANE ABC TRANSPORTER PERMEASE PROTEIN YDCV"/>
    <property type="match status" value="1"/>
</dbReference>
<feature type="transmembrane region" description="Helical" evidence="8">
    <location>
        <begin position="17"/>
        <end position="42"/>
    </location>
</feature>
<feature type="domain" description="ABC transmembrane type-1" evidence="9">
    <location>
        <begin position="73"/>
        <end position="261"/>
    </location>
</feature>
<dbReference type="InterPro" id="IPR000515">
    <property type="entry name" value="MetI-like"/>
</dbReference>
<evidence type="ECO:0000313" key="10">
    <source>
        <dbReference type="EMBL" id="MER5173795.1"/>
    </source>
</evidence>
<dbReference type="Pfam" id="PF00528">
    <property type="entry name" value="BPD_transp_1"/>
    <property type="match status" value="1"/>
</dbReference>
<sequence length="272" mass="29510">MLSSPATETQITHLQRLWLYIFVALVAIYLLLPVLIVAPMSFSDSRFLKFPPENFSLRWYQSYFGSSEWQAATWVSLRAAVLTTVIATPLGVMAAYGLARTEIFGARFILLALLSPLVVPVIIIAIGLFYLYARLSLVNTMTGVVLAHTVLAIPFVIITTSSALAQFDVNLEKAARSLGASLLRSFLTVTLPQIGPAVMSGALFAFITSLDEVVISSFISGGETTTLTKKMFTGLRDQVDPTIAAVSTILIAVSISILIIAMLFAGRNRQKS</sequence>
<protein>
    <submittedName>
        <fullName evidence="10">ABC transporter permease</fullName>
    </submittedName>
</protein>
<comment type="caution">
    <text evidence="10">The sequence shown here is derived from an EMBL/GenBank/DDBJ whole genome shotgun (WGS) entry which is preliminary data.</text>
</comment>
<evidence type="ECO:0000259" key="9">
    <source>
        <dbReference type="PROSITE" id="PS50928"/>
    </source>
</evidence>
<keyword evidence="6 8" id="KW-1133">Transmembrane helix</keyword>
<keyword evidence="2 8" id="KW-0813">Transport</keyword>
<feature type="transmembrane region" description="Helical" evidence="8">
    <location>
        <begin position="186"/>
        <end position="207"/>
    </location>
</feature>
<dbReference type="InterPro" id="IPR035906">
    <property type="entry name" value="MetI-like_sf"/>
</dbReference>
<evidence type="ECO:0000256" key="6">
    <source>
        <dbReference type="ARBA" id="ARBA00022989"/>
    </source>
</evidence>
<evidence type="ECO:0000256" key="2">
    <source>
        <dbReference type="ARBA" id="ARBA00022448"/>
    </source>
</evidence>
<evidence type="ECO:0000256" key="4">
    <source>
        <dbReference type="ARBA" id="ARBA00022519"/>
    </source>
</evidence>
<dbReference type="PANTHER" id="PTHR43357:SF4">
    <property type="entry name" value="INNER MEMBRANE ABC TRANSPORTER PERMEASE PROTEIN YDCV"/>
    <property type="match status" value="1"/>
</dbReference>
<dbReference type="RefSeq" id="WP_350939106.1">
    <property type="nucleotide sequence ID" value="NZ_JAYWLC010000030.1"/>
</dbReference>
<feature type="transmembrane region" description="Helical" evidence="8">
    <location>
        <begin position="145"/>
        <end position="165"/>
    </location>
</feature>
<keyword evidence="4" id="KW-0997">Cell inner membrane</keyword>